<dbReference type="InterPro" id="IPR037689">
    <property type="entry name" value="BAG2"/>
</dbReference>
<sequence>MLGGCERLVGLEKLNKFEKELSTAELREEVSLTIERLQMRVKSVDVSVTTPRSEEQEAALAQIEQYVTNLVRRMTSDPKGASGTSLRRFLALDNPQRGYIDAVITLLHRRMYQKYRSHVQRHHLLRYRRNPLKANFRLALCTAQPQSD</sequence>
<evidence type="ECO:0000313" key="1">
    <source>
        <dbReference type="EMBL" id="KAH8031764.1"/>
    </source>
</evidence>
<dbReference type="PANTHER" id="PTHR12334">
    <property type="entry name" value="BAG FAMILY MOLECULAR CHAPERONE REGULATOR 2"/>
    <property type="match status" value="1"/>
</dbReference>
<reference evidence="1" key="2">
    <citation type="submission" date="2021-09" db="EMBL/GenBank/DDBJ databases">
        <authorList>
            <person name="Jia N."/>
            <person name="Wang J."/>
            <person name="Shi W."/>
            <person name="Du L."/>
            <person name="Sun Y."/>
            <person name="Zhan W."/>
            <person name="Jiang J."/>
            <person name="Wang Q."/>
            <person name="Zhang B."/>
            <person name="Ji P."/>
            <person name="Sakyi L.B."/>
            <person name="Cui X."/>
            <person name="Yuan T."/>
            <person name="Jiang B."/>
            <person name="Yang W."/>
            <person name="Lam T.T.-Y."/>
            <person name="Chang Q."/>
            <person name="Ding S."/>
            <person name="Wang X."/>
            <person name="Zhu J."/>
            <person name="Ruan X."/>
            <person name="Zhao L."/>
            <person name="Wei J."/>
            <person name="Que T."/>
            <person name="Du C."/>
            <person name="Cheng J."/>
            <person name="Dai P."/>
            <person name="Han X."/>
            <person name="Huang E."/>
            <person name="Gao Y."/>
            <person name="Liu J."/>
            <person name="Shao H."/>
            <person name="Ye R."/>
            <person name="Li L."/>
            <person name="Wei W."/>
            <person name="Wang X."/>
            <person name="Wang C."/>
            <person name="Huo Q."/>
            <person name="Li W."/>
            <person name="Guo W."/>
            <person name="Chen H."/>
            <person name="Chen S."/>
            <person name="Zhou L."/>
            <person name="Zhou L."/>
            <person name="Ni X."/>
            <person name="Tian J."/>
            <person name="Zhou Y."/>
            <person name="Sheng Y."/>
            <person name="Liu T."/>
            <person name="Pan Y."/>
            <person name="Xia L."/>
            <person name="Li J."/>
            <person name="Zhao F."/>
            <person name="Cao W."/>
        </authorList>
    </citation>
    <scope>NUCLEOTIDE SEQUENCE</scope>
    <source>
        <strain evidence="1">Rmic-2018</strain>
        <tissue evidence="1">Larvae</tissue>
    </source>
</reference>
<dbReference type="GO" id="GO:0050821">
    <property type="term" value="P:protein stabilization"/>
    <property type="evidence" value="ECO:0007669"/>
    <property type="project" value="TreeGrafter"/>
</dbReference>
<accession>A0A9J6EBT4</accession>
<dbReference type="GO" id="GO:0051087">
    <property type="term" value="F:protein-folding chaperone binding"/>
    <property type="evidence" value="ECO:0007669"/>
    <property type="project" value="InterPro"/>
</dbReference>
<dbReference type="PANTHER" id="PTHR12334:SF6">
    <property type="entry name" value="BAG FAMILY MOLECULAR CHAPERONE REGULATOR 2"/>
    <property type="match status" value="1"/>
</dbReference>
<organism evidence="1 2">
    <name type="scientific">Rhipicephalus microplus</name>
    <name type="common">Cattle tick</name>
    <name type="synonym">Boophilus microplus</name>
    <dbReference type="NCBI Taxonomy" id="6941"/>
    <lineage>
        <taxon>Eukaryota</taxon>
        <taxon>Metazoa</taxon>
        <taxon>Ecdysozoa</taxon>
        <taxon>Arthropoda</taxon>
        <taxon>Chelicerata</taxon>
        <taxon>Arachnida</taxon>
        <taxon>Acari</taxon>
        <taxon>Parasitiformes</taxon>
        <taxon>Ixodida</taxon>
        <taxon>Ixodoidea</taxon>
        <taxon>Ixodidae</taxon>
        <taxon>Rhipicephalinae</taxon>
        <taxon>Rhipicephalus</taxon>
        <taxon>Boophilus</taxon>
    </lineage>
</organism>
<protein>
    <submittedName>
        <fullName evidence="1">Uncharacterized protein</fullName>
    </submittedName>
</protein>
<keyword evidence="2" id="KW-1185">Reference proteome</keyword>
<proteinExistence type="predicted"/>
<evidence type="ECO:0000313" key="2">
    <source>
        <dbReference type="Proteomes" id="UP000821866"/>
    </source>
</evidence>
<dbReference type="EMBL" id="JABSTU010000005">
    <property type="protein sequence ID" value="KAH8031764.1"/>
    <property type="molecule type" value="Genomic_DNA"/>
</dbReference>
<gene>
    <name evidence="1" type="ORF">HPB51_020835</name>
</gene>
<dbReference type="Proteomes" id="UP000821866">
    <property type="component" value="Chromosome 3"/>
</dbReference>
<dbReference type="AlphaFoldDB" id="A0A9J6EBT4"/>
<dbReference type="GO" id="GO:0000774">
    <property type="term" value="F:adenyl-nucleotide exchange factor activity"/>
    <property type="evidence" value="ECO:0007669"/>
    <property type="project" value="InterPro"/>
</dbReference>
<name>A0A9J6EBT4_RHIMP</name>
<reference evidence="1" key="1">
    <citation type="journal article" date="2020" name="Cell">
        <title>Large-Scale Comparative Analyses of Tick Genomes Elucidate Their Genetic Diversity and Vector Capacities.</title>
        <authorList>
            <consortium name="Tick Genome and Microbiome Consortium (TIGMIC)"/>
            <person name="Jia N."/>
            <person name="Wang J."/>
            <person name="Shi W."/>
            <person name="Du L."/>
            <person name="Sun Y."/>
            <person name="Zhan W."/>
            <person name="Jiang J.F."/>
            <person name="Wang Q."/>
            <person name="Zhang B."/>
            <person name="Ji P."/>
            <person name="Bell-Sakyi L."/>
            <person name="Cui X.M."/>
            <person name="Yuan T.T."/>
            <person name="Jiang B.G."/>
            <person name="Yang W.F."/>
            <person name="Lam T.T."/>
            <person name="Chang Q.C."/>
            <person name="Ding S.J."/>
            <person name="Wang X.J."/>
            <person name="Zhu J.G."/>
            <person name="Ruan X.D."/>
            <person name="Zhao L."/>
            <person name="Wei J.T."/>
            <person name="Ye R.Z."/>
            <person name="Que T.C."/>
            <person name="Du C.H."/>
            <person name="Zhou Y.H."/>
            <person name="Cheng J.X."/>
            <person name="Dai P.F."/>
            <person name="Guo W.B."/>
            <person name="Han X.H."/>
            <person name="Huang E.J."/>
            <person name="Li L.F."/>
            <person name="Wei W."/>
            <person name="Gao Y.C."/>
            <person name="Liu J.Z."/>
            <person name="Shao H.Z."/>
            <person name="Wang X."/>
            <person name="Wang C.C."/>
            <person name="Yang T.C."/>
            <person name="Huo Q.B."/>
            <person name="Li W."/>
            <person name="Chen H.Y."/>
            <person name="Chen S.E."/>
            <person name="Zhou L.G."/>
            <person name="Ni X.B."/>
            <person name="Tian J.H."/>
            <person name="Sheng Y."/>
            <person name="Liu T."/>
            <person name="Pan Y.S."/>
            <person name="Xia L.Y."/>
            <person name="Li J."/>
            <person name="Zhao F."/>
            <person name="Cao W.C."/>
        </authorList>
    </citation>
    <scope>NUCLEOTIDE SEQUENCE</scope>
    <source>
        <strain evidence="1">Rmic-2018</strain>
    </source>
</reference>
<comment type="caution">
    <text evidence="1">The sequence shown here is derived from an EMBL/GenBank/DDBJ whole genome shotgun (WGS) entry which is preliminary data.</text>
</comment>